<sequence length="845" mass="97038">MAPDTTSRDLHPDVLGALQRAAKRRHRMAAVHKEQQPNMCGAQGYQRMRKKLNKTEFIRPLDADTTKCNIYYIKKRFIGFCRENEHGPWKNAIKAKNCDKGLIMTFLHWICKTYVQPRLVRGRRSKQKSINQYWRDFKLLYRRSNKGRVINGNDCEEVVKYIRRDLTEEFHLDMLPKAKPVLGVDDLLMGLTHHWSRDRSVFPTEADRLDLPTIMLFQAYTACRPAELVDGTKSRGGGDPLKDEPDDGIDYRPSTRGPQGVSRAGSDDDFMHDAMHDVMQVDSCSDEDAENEDEDENDEDEEDRTSTFDDDGYDSDMTCDTELDDEEVADDGSHGEAAGCSRTSHGPGSDELGNPTREHKALCYEDITLWMVKDPNQGGRDVLAMEVYFRYHKGSDNKPKPTVFLFREHPLAILCPISHILARAILDDAVEVGGYTTAEPFFSTRLGKRATKVNWKSGVMKQPLFRKSVRTATGGWEKSKSDPMRYSTYALYLDRIGQGLGSEEKWTSYCMRRGNANAILGRAPDMVVDQVMRHDPMTGCLANAYLNHRVGFNVQDAFLERDPSADGLTRAFIHMSIRCNPEVPTEIPRAELDKIDPDPDIVALSRRVKQMFHSIRREYRFIKRAPQTIRDEYRQLQRDLKNAEKNFRDDMTRVYQDALRRRIHNEELERQLSGTAAADETEPVVQHQLEERNQLQAILCDFNMDLDWKRLTERKITAINLMVALASRREIRAPRPSPLCGPRPGGRPSNVPPAMKYEEIPVVLERTQCIYCVGDETLSYTDRTRTFSRVSHMMDHVENVHLRRGPVGGRFVCHHPDCKLLGDFLENLDHFKHHVQTVHGVKLRQ</sequence>
<keyword evidence="1" id="KW-0175">Coiled coil</keyword>
<proteinExistence type="predicted"/>
<evidence type="ECO:0000256" key="1">
    <source>
        <dbReference type="SAM" id="Coils"/>
    </source>
</evidence>
<dbReference type="AlphaFoldDB" id="A0AA38R8N5"/>
<evidence type="ECO:0000313" key="4">
    <source>
        <dbReference type="Proteomes" id="UP001174694"/>
    </source>
</evidence>
<protein>
    <submittedName>
        <fullName evidence="3">FluG domain-containing protein</fullName>
    </submittedName>
</protein>
<organism evidence="3 4">
    <name type="scientific">Pleurostoma richardsiae</name>
    <dbReference type="NCBI Taxonomy" id="41990"/>
    <lineage>
        <taxon>Eukaryota</taxon>
        <taxon>Fungi</taxon>
        <taxon>Dikarya</taxon>
        <taxon>Ascomycota</taxon>
        <taxon>Pezizomycotina</taxon>
        <taxon>Sordariomycetes</taxon>
        <taxon>Sordariomycetidae</taxon>
        <taxon>Calosphaeriales</taxon>
        <taxon>Pleurostomataceae</taxon>
        <taxon>Pleurostoma</taxon>
    </lineage>
</organism>
<reference evidence="3" key="1">
    <citation type="submission" date="2022-07" db="EMBL/GenBank/DDBJ databases">
        <title>Fungi with potential for degradation of polypropylene.</title>
        <authorList>
            <person name="Gostincar C."/>
        </authorList>
    </citation>
    <scope>NUCLEOTIDE SEQUENCE</scope>
    <source>
        <strain evidence="3">EXF-13308</strain>
    </source>
</reference>
<name>A0AA38R8N5_9PEZI</name>
<feature type="region of interest" description="Disordered" evidence="2">
    <location>
        <begin position="229"/>
        <end position="269"/>
    </location>
</feature>
<feature type="coiled-coil region" evidence="1">
    <location>
        <begin position="626"/>
        <end position="653"/>
    </location>
</feature>
<dbReference type="PANTHER" id="PTHR37535:SF4">
    <property type="entry name" value="FLUG DOMAIN-CONTAINING PROTEIN"/>
    <property type="match status" value="1"/>
</dbReference>
<feature type="region of interest" description="Disordered" evidence="2">
    <location>
        <begin position="283"/>
        <end position="356"/>
    </location>
</feature>
<dbReference type="EMBL" id="JANBVO010000087">
    <property type="protein sequence ID" value="KAJ9130496.1"/>
    <property type="molecule type" value="Genomic_DNA"/>
</dbReference>
<keyword evidence="4" id="KW-1185">Reference proteome</keyword>
<feature type="compositionally biased region" description="Acidic residues" evidence="2">
    <location>
        <begin position="284"/>
        <end position="330"/>
    </location>
</feature>
<gene>
    <name evidence="3" type="ORF">NKR23_g12175</name>
</gene>
<dbReference type="PANTHER" id="PTHR37535">
    <property type="entry name" value="FLUG DOMAIN PROTEIN"/>
    <property type="match status" value="1"/>
</dbReference>
<evidence type="ECO:0000256" key="2">
    <source>
        <dbReference type="SAM" id="MobiDB-lite"/>
    </source>
</evidence>
<accession>A0AA38R8N5</accession>
<dbReference type="InterPro" id="IPR021842">
    <property type="entry name" value="DUF3435"/>
</dbReference>
<evidence type="ECO:0000313" key="3">
    <source>
        <dbReference type="EMBL" id="KAJ9130496.1"/>
    </source>
</evidence>
<feature type="region of interest" description="Disordered" evidence="2">
    <location>
        <begin position="734"/>
        <end position="753"/>
    </location>
</feature>
<comment type="caution">
    <text evidence="3">The sequence shown here is derived from an EMBL/GenBank/DDBJ whole genome shotgun (WGS) entry which is preliminary data.</text>
</comment>
<dbReference type="Pfam" id="PF11917">
    <property type="entry name" value="DUF3435"/>
    <property type="match status" value="1"/>
</dbReference>
<dbReference type="Proteomes" id="UP001174694">
    <property type="component" value="Unassembled WGS sequence"/>
</dbReference>